<dbReference type="CDD" id="cd00010">
    <property type="entry name" value="AAI_LTSS"/>
    <property type="match status" value="1"/>
</dbReference>
<feature type="region of interest" description="Disordered" evidence="5">
    <location>
        <begin position="115"/>
        <end position="176"/>
    </location>
</feature>
<name>A0A2K1JTX1_PHYPA</name>
<dbReference type="RefSeq" id="XP_024388241.1">
    <property type="nucleotide sequence ID" value="XM_024532473.2"/>
</dbReference>
<dbReference type="Gramene" id="Pp3c11_8360V3.2">
    <property type="protein sequence ID" value="PAC:32958789.CDS.1"/>
    <property type="gene ID" value="Pp3c11_8360"/>
</dbReference>
<evidence type="ECO:0000256" key="2">
    <source>
        <dbReference type="ARBA" id="ARBA00022729"/>
    </source>
</evidence>
<dbReference type="GeneID" id="112288356"/>
<dbReference type="Pfam" id="PF14368">
    <property type="entry name" value="LTP_2"/>
    <property type="match status" value="1"/>
</dbReference>
<dbReference type="PANTHER" id="PTHR33044">
    <property type="entry name" value="BIFUNCTIONAL INHIBITOR/LIPID-TRANSFER PROTEIN/SEED STORAGE 2S ALBUMIN SUPERFAMILY PROTEIN-RELATED"/>
    <property type="match status" value="1"/>
</dbReference>
<proteinExistence type="inferred from homology"/>
<feature type="chain" id="PRO_5044576361" description="Bifunctional inhibitor/plant lipid transfer protein/seed storage helical domain-containing protein" evidence="6">
    <location>
        <begin position="22"/>
        <end position="199"/>
    </location>
</feature>
<dbReference type="InterPro" id="IPR016140">
    <property type="entry name" value="Bifunc_inhib/LTP/seed_store"/>
</dbReference>
<reference evidence="8 10" key="2">
    <citation type="journal article" date="2018" name="Plant J.">
        <title>The Physcomitrella patens chromosome-scale assembly reveals moss genome structure and evolution.</title>
        <authorList>
            <person name="Lang D."/>
            <person name="Ullrich K.K."/>
            <person name="Murat F."/>
            <person name="Fuchs J."/>
            <person name="Jenkins J."/>
            <person name="Haas F.B."/>
            <person name="Piednoel M."/>
            <person name="Gundlach H."/>
            <person name="Van Bel M."/>
            <person name="Meyberg R."/>
            <person name="Vives C."/>
            <person name="Morata J."/>
            <person name="Symeonidi A."/>
            <person name="Hiss M."/>
            <person name="Muchero W."/>
            <person name="Kamisugi Y."/>
            <person name="Saleh O."/>
            <person name="Blanc G."/>
            <person name="Decker E.L."/>
            <person name="van Gessel N."/>
            <person name="Grimwood J."/>
            <person name="Hayes R.D."/>
            <person name="Graham S.W."/>
            <person name="Gunter L.E."/>
            <person name="McDaniel S.F."/>
            <person name="Hoernstein S.N.W."/>
            <person name="Larsson A."/>
            <person name="Li F.W."/>
            <person name="Perroud P.F."/>
            <person name="Phillips J."/>
            <person name="Ranjan P."/>
            <person name="Rokshar D.S."/>
            <person name="Rothfels C.J."/>
            <person name="Schneider L."/>
            <person name="Shu S."/>
            <person name="Stevenson D.W."/>
            <person name="Thummler F."/>
            <person name="Tillich M."/>
            <person name="Villarreal Aguilar J.C."/>
            <person name="Widiez T."/>
            <person name="Wong G.K."/>
            <person name="Wymore A."/>
            <person name="Zhang Y."/>
            <person name="Zimmer A.D."/>
            <person name="Quatrano R.S."/>
            <person name="Mayer K.F.X."/>
            <person name="Goodstein D."/>
            <person name="Casacuberta J.M."/>
            <person name="Vandepoele K."/>
            <person name="Reski R."/>
            <person name="Cuming A.C."/>
            <person name="Tuskan G.A."/>
            <person name="Maumus F."/>
            <person name="Salse J."/>
            <person name="Schmutz J."/>
            <person name="Rensing S.A."/>
        </authorList>
    </citation>
    <scope>NUCLEOTIDE SEQUENCE [LARGE SCALE GENOMIC DNA]</scope>
    <source>
        <strain evidence="9 10">cv. Gransden 2004</strain>
    </source>
</reference>
<reference evidence="9" key="3">
    <citation type="submission" date="2020-12" db="UniProtKB">
        <authorList>
            <consortium name="EnsemblPlants"/>
        </authorList>
    </citation>
    <scope>IDENTIFICATION</scope>
</reference>
<sequence>MAPKMCVAIVVAAMLFTAVAAQTQPDCTAAVQTLIPCYAYVTGSVAAPGAPCCQSLITLNTNNPICLCASVSQLDTQPQVNRTRALGLAKECNVAIDAATCPALATPPLPSLPPTLPPLPAVPPTMFTPPAGPVSGPKPSTPPAASGPSSGGAVPPAASGSPSSGATSPGPSPPSSGASAIRFSLALCVAAVGVLVLAF</sequence>
<feature type="domain" description="Bifunctional inhibitor/plant lipid transfer protein/seed storage helical" evidence="7">
    <location>
        <begin position="8"/>
        <end position="101"/>
    </location>
</feature>
<evidence type="ECO:0000313" key="8">
    <source>
        <dbReference type="EMBL" id="PNR44977.1"/>
    </source>
</evidence>
<feature type="compositionally biased region" description="Pro residues" evidence="5">
    <location>
        <begin position="115"/>
        <end position="132"/>
    </location>
</feature>
<feature type="compositionally biased region" description="Low complexity" evidence="5">
    <location>
        <begin position="133"/>
        <end position="176"/>
    </location>
</feature>
<evidence type="ECO:0000256" key="5">
    <source>
        <dbReference type="SAM" id="MobiDB-lite"/>
    </source>
</evidence>
<evidence type="ECO:0000256" key="1">
    <source>
        <dbReference type="ARBA" id="ARBA00009748"/>
    </source>
</evidence>
<evidence type="ECO:0000256" key="3">
    <source>
        <dbReference type="ARBA" id="ARBA00023157"/>
    </source>
</evidence>
<dbReference type="OrthoDB" id="911994at2759"/>
<feature type="signal peptide" evidence="6">
    <location>
        <begin position="1"/>
        <end position="21"/>
    </location>
</feature>
<reference evidence="8 10" key="1">
    <citation type="journal article" date="2008" name="Science">
        <title>The Physcomitrella genome reveals evolutionary insights into the conquest of land by plants.</title>
        <authorList>
            <person name="Rensing S."/>
            <person name="Lang D."/>
            <person name="Zimmer A."/>
            <person name="Terry A."/>
            <person name="Salamov A."/>
            <person name="Shapiro H."/>
            <person name="Nishiyama T."/>
            <person name="Perroud P.-F."/>
            <person name="Lindquist E."/>
            <person name="Kamisugi Y."/>
            <person name="Tanahashi T."/>
            <person name="Sakakibara K."/>
            <person name="Fujita T."/>
            <person name="Oishi K."/>
            <person name="Shin-I T."/>
            <person name="Kuroki Y."/>
            <person name="Toyoda A."/>
            <person name="Suzuki Y."/>
            <person name="Hashimoto A."/>
            <person name="Yamaguchi K."/>
            <person name="Sugano A."/>
            <person name="Kohara Y."/>
            <person name="Fujiyama A."/>
            <person name="Anterola A."/>
            <person name="Aoki S."/>
            <person name="Ashton N."/>
            <person name="Barbazuk W.B."/>
            <person name="Barker E."/>
            <person name="Bennetzen J."/>
            <person name="Bezanilla M."/>
            <person name="Blankenship R."/>
            <person name="Cho S.H."/>
            <person name="Dutcher S."/>
            <person name="Estelle M."/>
            <person name="Fawcett J.A."/>
            <person name="Gundlach H."/>
            <person name="Hanada K."/>
            <person name="Heyl A."/>
            <person name="Hicks K.A."/>
            <person name="Hugh J."/>
            <person name="Lohr M."/>
            <person name="Mayer K."/>
            <person name="Melkozernov A."/>
            <person name="Murata T."/>
            <person name="Nelson D."/>
            <person name="Pils B."/>
            <person name="Prigge M."/>
            <person name="Reiss B."/>
            <person name="Renner T."/>
            <person name="Rombauts S."/>
            <person name="Rushton P."/>
            <person name="Sanderfoot A."/>
            <person name="Schween G."/>
            <person name="Shiu S.-H."/>
            <person name="Stueber K."/>
            <person name="Theodoulou F.L."/>
            <person name="Tu H."/>
            <person name="Van de Peer Y."/>
            <person name="Verrier P.J."/>
            <person name="Waters E."/>
            <person name="Wood A."/>
            <person name="Yang L."/>
            <person name="Cove D."/>
            <person name="Cuming A."/>
            <person name="Hasebe M."/>
            <person name="Lucas S."/>
            <person name="Mishler D.B."/>
            <person name="Reski R."/>
            <person name="Grigoriev I."/>
            <person name="Quatrano R.S."/>
            <person name="Boore J.L."/>
        </authorList>
    </citation>
    <scope>NUCLEOTIDE SEQUENCE [LARGE SCALE GENOMIC DNA]</scope>
    <source>
        <strain evidence="9 10">cv. Gransden 2004</strain>
    </source>
</reference>
<dbReference type="Gene3D" id="1.10.110.10">
    <property type="entry name" value="Plant lipid-transfer and hydrophobic proteins"/>
    <property type="match status" value="1"/>
</dbReference>
<protein>
    <recommendedName>
        <fullName evidence="7">Bifunctional inhibitor/plant lipid transfer protein/seed storage helical domain-containing protein</fullName>
    </recommendedName>
</protein>
<evidence type="ECO:0000259" key="7">
    <source>
        <dbReference type="Pfam" id="PF14368"/>
    </source>
</evidence>
<dbReference type="Gramene" id="Pp3c11_8360V3.1">
    <property type="protein sequence ID" value="PAC:32958788.CDS.1"/>
    <property type="gene ID" value="Pp3c11_8360"/>
</dbReference>
<dbReference type="InterPro" id="IPR043325">
    <property type="entry name" value="LTSS"/>
</dbReference>
<dbReference type="Proteomes" id="UP000006727">
    <property type="component" value="Chromosome 11"/>
</dbReference>
<keyword evidence="10" id="KW-1185">Reference proteome</keyword>
<evidence type="ECO:0000256" key="6">
    <source>
        <dbReference type="SAM" id="SignalP"/>
    </source>
</evidence>
<gene>
    <name evidence="9" type="primary">LOC112288356</name>
    <name evidence="8" type="ORF">PHYPA_014747</name>
</gene>
<evidence type="ECO:0000256" key="4">
    <source>
        <dbReference type="ARBA" id="ARBA00023180"/>
    </source>
</evidence>
<dbReference type="SUPFAM" id="SSF47699">
    <property type="entry name" value="Bifunctional inhibitor/lipid-transfer protein/seed storage 2S albumin"/>
    <property type="match status" value="1"/>
</dbReference>
<evidence type="ECO:0000313" key="10">
    <source>
        <dbReference type="Proteomes" id="UP000006727"/>
    </source>
</evidence>
<keyword evidence="2 6" id="KW-0732">Signal</keyword>
<keyword evidence="4" id="KW-0325">Glycoprotein</keyword>
<accession>A0A2K1JTX1</accession>
<dbReference type="InterPro" id="IPR036312">
    <property type="entry name" value="Bifun_inhib/LTP/seed_sf"/>
</dbReference>
<keyword evidence="3" id="KW-1015">Disulfide bond</keyword>
<dbReference type="EMBL" id="ABEU02000011">
    <property type="protein sequence ID" value="PNR44977.1"/>
    <property type="molecule type" value="Genomic_DNA"/>
</dbReference>
<dbReference type="AlphaFoldDB" id="A0A2K1JTX1"/>
<comment type="similarity">
    <text evidence="1">Belongs to the plant LTP family.</text>
</comment>
<dbReference type="EnsemblPlants" id="Pp3c11_8360V3.2">
    <property type="protein sequence ID" value="PAC:32958789.CDS.1"/>
    <property type="gene ID" value="Pp3c11_8360"/>
</dbReference>
<organism evidence="8">
    <name type="scientific">Physcomitrium patens</name>
    <name type="common">Spreading-leaved earth moss</name>
    <name type="synonym">Physcomitrella patens</name>
    <dbReference type="NCBI Taxonomy" id="3218"/>
    <lineage>
        <taxon>Eukaryota</taxon>
        <taxon>Viridiplantae</taxon>
        <taxon>Streptophyta</taxon>
        <taxon>Embryophyta</taxon>
        <taxon>Bryophyta</taxon>
        <taxon>Bryophytina</taxon>
        <taxon>Bryopsida</taxon>
        <taxon>Funariidae</taxon>
        <taxon>Funariales</taxon>
        <taxon>Funariaceae</taxon>
        <taxon>Physcomitrium</taxon>
    </lineage>
</organism>
<evidence type="ECO:0000313" key="9">
    <source>
        <dbReference type="EnsemblPlants" id="PAC:32958788.CDS.1"/>
    </source>
</evidence>
<dbReference type="EnsemblPlants" id="Pp3c11_8360V3.1">
    <property type="protein sequence ID" value="PAC:32958788.CDS.1"/>
    <property type="gene ID" value="Pp3c11_8360"/>
</dbReference>